<feature type="domain" description="PIN" evidence="1">
    <location>
        <begin position="2"/>
        <end position="116"/>
    </location>
</feature>
<reference evidence="3 4" key="2">
    <citation type="submission" date="2018-11" db="EMBL/GenBank/DDBJ databases">
        <title>Genomic Encyclopedia of Type Strains, Phase IV (KMG-IV): sequencing the most valuable type-strain genomes for metagenomic binning, comparative biology and taxonomic classification.</title>
        <authorList>
            <person name="Goeker M."/>
        </authorList>
    </citation>
    <scope>NUCLEOTIDE SEQUENCE [LARGE SCALE GENOMIC DNA]</scope>
    <source>
        <strain evidence="3 4">DSM 27783</strain>
    </source>
</reference>
<protein>
    <submittedName>
        <fullName evidence="3">Nucleic acid-binding protein</fullName>
    </submittedName>
    <submittedName>
        <fullName evidence="2">PIN domain-containing protein</fullName>
    </submittedName>
</protein>
<dbReference type="Proteomes" id="UP000272781">
    <property type="component" value="Unassembled WGS sequence"/>
</dbReference>
<dbReference type="EMBL" id="CP027432">
    <property type="protein sequence ID" value="QCI29165.1"/>
    <property type="molecule type" value="Genomic_DNA"/>
</dbReference>
<dbReference type="InterPro" id="IPR002716">
    <property type="entry name" value="PIN_dom"/>
</dbReference>
<dbReference type="Proteomes" id="UP000298805">
    <property type="component" value="Chromosome"/>
</dbReference>
<proteinExistence type="predicted"/>
<dbReference type="RefSeq" id="WP_123353100.1">
    <property type="nucleotide sequence ID" value="NZ_CP027432.2"/>
</dbReference>
<evidence type="ECO:0000313" key="4">
    <source>
        <dbReference type="Proteomes" id="UP000272781"/>
    </source>
</evidence>
<dbReference type="InterPro" id="IPR029060">
    <property type="entry name" value="PIN-like_dom_sf"/>
</dbReference>
<organism evidence="3 4">
    <name type="scientific">Caminibacter pacificus</name>
    <dbReference type="NCBI Taxonomy" id="1424653"/>
    <lineage>
        <taxon>Bacteria</taxon>
        <taxon>Pseudomonadati</taxon>
        <taxon>Campylobacterota</taxon>
        <taxon>Epsilonproteobacteria</taxon>
        <taxon>Nautiliales</taxon>
        <taxon>Nautiliaceae</taxon>
        <taxon>Caminibacter</taxon>
    </lineage>
</organism>
<name>A0AAJ4UX72_9BACT</name>
<keyword evidence="5" id="KW-1185">Reference proteome</keyword>
<evidence type="ECO:0000313" key="2">
    <source>
        <dbReference type="EMBL" id="QCI29165.1"/>
    </source>
</evidence>
<dbReference type="EMBL" id="RJVK01000005">
    <property type="protein sequence ID" value="ROR38808.1"/>
    <property type="molecule type" value="Genomic_DNA"/>
</dbReference>
<dbReference type="Pfam" id="PF13470">
    <property type="entry name" value="PIN_3"/>
    <property type="match status" value="1"/>
</dbReference>
<accession>A0AAJ4UX72</accession>
<dbReference type="AlphaFoldDB" id="A0AAJ4UX72"/>
<evidence type="ECO:0000313" key="3">
    <source>
        <dbReference type="EMBL" id="ROR38808.1"/>
    </source>
</evidence>
<sequence>MKVLLDINIVLDFFMEREPYFKEIKKIFNAVEKRKIDGFLCASSMDTIHYLVQKAYNKKTADDVVYKLLKLFDVTPVTKEVLLEALNSGFNDFEDSIIYSSAYLQGIDFIITRDKKGFKTSKVKVLTPVEFLSKIVD</sequence>
<gene>
    <name evidence="2" type="ORF">C6V80_09435</name>
    <name evidence="3" type="ORF">EDC58_1722</name>
</gene>
<evidence type="ECO:0000259" key="1">
    <source>
        <dbReference type="Pfam" id="PF13470"/>
    </source>
</evidence>
<dbReference type="SUPFAM" id="SSF88723">
    <property type="entry name" value="PIN domain-like"/>
    <property type="match status" value="1"/>
</dbReference>
<reference evidence="5" key="1">
    <citation type="submission" date="2018-03" db="EMBL/GenBank/DDBJ databases">
        <title>A comparative analysis of the Nautiliaceae.</title>
        <authorList>
            <person name="Grosche A."/>
            <person name="Smedile F."/>
            <person name="Vetriani C."/>
        </authorList>
    </citation>
    <scope>NUCLEOTIDE SEQUENCE [LARGE SCALE GENOMIC DNA]</scope>
    <source>
        <strain evidence="5">TB6</strain>
    </source>
</reference>
<dbReference type="Gene3D" id="3.40.50.1010">
    <property type="entry name" value="5'-nuclease"/>
    <property type="match status" value="1"/>
</dbReference>
<reference evidence="2" key="3">
    <citation type="submission" date="2019-06" db="EMBL/GenBank/DDBJ databases">
        <title>A comparative analysis of the Nautiliaceae.</title>
        <authorList>
            <person name="Grosche A."/>
            <person name="Smedile F."/>
            <person name="Vetriani C."/>
        </authorList>
    </citation>
    <scope>NUCLEOTIDE SEQUENCE</scope>
    <source>
        <strain evidence="2">TB6</strain>
    </source>
</reference>
<evidence type="ECO:0000313" key="5">
    <source>
        <dbReference type="Proteomes" id="UP000298805"/>
    </source>
</evidence>